<comment type="caution">
    <text evidence="4">The sequence shown here is derived from an EMBL/GenBank/DDBJ whole genome shotgun (WGS) entry which is preliminary data.</text>
</comment>
<dbReference type="InterPro" id="IPR057326">
    <property type="entry name" value="KR_dom"/>
</dbReference>
<evidence type="ECO:0000313" key="5">
    <source>
        <dbReference type="Proteomes" id="UP000604475"/>
    </source>
</evidence>
<dbReference type="PANTHER" id="PTHR42901">
    <property type="entry name" value="ALCOHOL DEHYDROGENASE"/>
    <property type="match status" value="1"/>
</dbReference>
<dbReference type="SMART" id="SM00822">
    <property type="entry name" value="PKS_KR"/>
    <property type="match status" value="1"/>
</dbReference>
<dbReference type="SUPFAM" id="SSF51735">
    <property type="entry name" value="NAD(P)-binding Rossmann-fold domains"/>
    <property type="match status" value="1"/>
</dbReference>
<dbReference type="CDD" id="cd05233">
    <property type="entry name" value="SDR_c"/>
    <property type="match status" value="1"/>
</dbReference>
<dbReference type="Proteomes" id="UP000604475">
    <property type="component" value="Unassembled WGS sequence"/>
</dbReference>
<dbReference type="EMBL" id="JAEACQ010000282">
    <property type="protein sequence ID" value="MBL7631727.1"/>
    <property type="molecule type" value="Genomic_DNA"/>
</dbReference>
<dbReference type="AlphaFoldDB" id="A0A937URT9"/>
<dbReference type="GO" id="GO:0016491">
    <property type="term" value="F:oxidoreductase activity"/>
    <property type="evidence" value="ECO:0007669"/>
    <property type="project" value="UniProtKB-KW"/>
</dbReference>
<dbReference type="PANTHER" id="PTHR42901:SF1">
    <property type="entry name" value="ALCOHOL DEHYDROGENASE"/>
    <property type="match status" value="1"/>
</dbReference>
<sequence length="257" mass="27003">MGEDRPVVPPDEPGCSTTRLAGRAALVTGASSGIGRAVALRLARAGAAVLGTARDRDALETLAKEADSAGLAVRYQPADLTVDEDRAKVAEAVRDQLGQLSVLVHCAGLYRRGGLAQAPLADLDTQFAVNVRAPYVLTQLLLPDLLRTRGDIVFVNSTQGLSASGGVGQYAATKHALRAAADSLRAELGDTGMRVCTIFPGRTATPMQEKVFEGEGRPWDPASLIHPEDIAEVMTSALELPPRAAVTDITILPAFRT</sequence>
<gene>
    <name evidence="4" type="ORF">I7412_32125</name>
</gene>
<evidence type="ECO:0000313" key="4">
    <source>
        <dbReference type="EMBL" id="MBL7631727.1"/>
    </source>
</evidence>
<dbReference type="InterPro" id="IPR036291">
    <property type="entry name" value="NAD(P)-bd_dom_sf"/>
</dbReference>
<evidence type="ECO:0000256" key="1">
    <source>
        <dbReference type="ARBA" id="ARBA00006484"/>
    </source>
</evidence>
<dbReference type="RefSeq" id="WP_203007534.1">
    <property type="nucleotide sequence ID" value="NZ_JADWYU010000125.1"/>
</dbReference>
<organism evidence="4 5">
    <name type="scientific">Frankia nepalensis</name>
    <dbReference type="NCBI Taxonomy" id="1836974"/>
    <lineage>
        <taxon>Bacteria</taxon>
        <taxon>Bacillati</taxon>
        <taxon>Actinomycetota</taxon>
        <taxon>Actinomycetes</taxon>
        <taxon>Frankiales</taxon>
        <taxon>Frankiaceae</taxon>
        <taxon>Frankia</taxon>
    </lineage>
</organism>
<dbReference type="Gene3D" id="3.40.50.720">
    <property type="entry name" value="NAD(P)-binding Rossmann-like Domain"/>
    <property type="match status" value="1"/>
</dbReference>
<dbReference type="InterPro" id="IPR002347">
    <property type="entry name" value="SDR_fam"/>
</dbReference>
<evidence type="ECO:0000256" key="2">
    <source>
        <dbReference type="ARBA" id="ARBA00023002"/>
    </source>
</evidence>
<feature type="domain" description="Ketoreductase" evidence="3">
    <location>
        <begin position="23"/>
        <end position="203"/>
    </location>
</feature>
<evidence type="ECO:0000259" key="3">
    <source>
        <dbReference type="SMART" id="SM00822"/>
    </source>
</evidence>
<dbReference type="PRINTS" id="PR00081">
    <property type="entry name" value="GDHRDH"/>
</dbReference>
<dbReference type="Pfam" id="PF00106">
    <property type="entry name" value="adh_short"/>
    <property type="match status" value="1"/>
</dbReference>
<proteinExistence type="inferred from homology"/>
<keyword evidence="2" id="KW-0560">Oxidoreductase</keyword>
<reference evidence="4" key="1">
    <citation type="submission" date="2020-12" db="EMBL/GenBank/DDBJ databases">
        <title>Genomic characterization of non-nitrogen-fixing Frankia strains.</title>
        <authorList>
            <person name="Carlos-Shanley C."/>
            <person name="Guerra T."/>
            <person name="Hahn D."/>
        </authorList>
    </citation>
    <scope>NUCLEOTIDE SEQUENCE</scope>
    <source>
        <strain evidence="4">CN6</strain>
    </source>
</reference>
<keyword evidence="5" id="KW-1185">Reference proteome</keyword>
<accession>A0A937URT9</accession>
<protein>
    <submittedName>
        <fullName evidence="4">SDR family NAD(P)-dependent oxidoreductase</fullName>
    </submittedName>
</protein>
<comment type="similarity">
    <text evidence="1">Belongs to the short-chain dehydrogenases/reductases (SDR) family.</text>
</comment>
<name>A0A937URT9_9ACTN</name>